<evidence type="ECO:0000259" key="2">
    <source>
        <dbReference type="PROSITE" id="PS50878"/>
    </source>
</evidence>
<gene>
    <name evidence="3" type="ORF">QTP70_011287</name>
</gene>
<dbReference type="Pfam" id="PF00078">
    <property type="entry name" value="RVT_1"/>
    <property type="match status" value="1"/>
</dbReference>
<dbReference type="Pfam" id="PF09004">
    <property type="entry name" value="ALKBH8_N"/>
    <property type="match status" value="1"/>
</dbReference>
<reference evidence="3" key="1">
    <citation type="submission" date="2023-06" db="EMBL/GenBank/DDBJ databases">
        <title>Male Hemibagrus guttatus genome.</title>
        <authorList>
            <person name="Bian C."/>
        </authorList>
    </citation>
    <scope>NUCLEOTIDE SEQUENCE</scope>
    <source>
        <strain evidence="3">Male_cb2023</strain>
        <tissue evidence="3">Muscle</tissue>
    </source>
</reference>
<name>A0AAE0V6G2_9TELE</name>
<sequence>MKTFEHLILHVLRPQVIHALYPLQFTYRQKVGVDDAILYLLHQTLSHLDKGKGAVRIMFFDFSSTFNTIQPLLLRNKLTDMQVDSHLVTWITDYLTRRPQYVRMRDSTGAPQGTVLAPFLFTLYTSGFTYNSALCHIQKFSDETAIVGCIRDGQEGEYRGLVKDFVAWCNLNQLQLNILKTKEMVIDFRRSGAHLLPVSIEGVDVERVRSYRYLGLQLDDKLDWSVNTDYLYKKGQNWLFFLRRLGSHNICKKLLLMFYQSVITSVFFYAVVCWGGSLKSGDATRLDKVAKRAGSVVSVELDSLKEVVERRTLNKMLSIMANTDHPLHMVFCKQRSVFSGRLLSQSCSMDRLRKSFVPRAIRLFNTSQQGHVGNVVGHENIVSASRMNSAIVVFLNDVEKVRKLTQNGIVINNETILVSPLSSPAKKVMLSNVPPFISDEAIGKELSQYG</sequence>
<evidence type="ECO:0000313" key="3">
    <source>
        <dbReference type="EMBL" id="KAK3537461.1"/>
    </source>
</evidence>
<evidence type="ECO:0000313" key="4">
    <source>
        <dbReference type="Proteomes" id="UP001274896"/>
    </source>
</evidence>
<proteinExistence type="predicted"/>
<dbReference type="PANTHER" id="PTHR33332">
    <property type="entry name" value="REVERSE TRANSCRIPTASE DOMAIN-CONTAINING PROTEIN"/>
    <property type="match status" value="1"/>
</dbReference>
<feature type="domain" description="Reverse transcriptase" evidence="2">
    <location>
        <begin position="1"/>
        <end position="218"/>
    </location>
</feature>
<accession>A0AAE0V6G2</accession>
<keyword evidence="1" id="KW-1133">Transmembrane helix</keyword>
<dbReference type="AlphaFoldDB" id="A0AAE0V6G2"/>
<keyword evidence="1" id="KW-0472">Membrane</keyword>
<dbReference type="GO" id="GO:0008168">
    <property type="term" value="F:methyltransferase activity"/>
    <property type="evidence" value="ECO:0007669"/>
    <property type="project" value="InterPro"/>
</dbReference>
<dbReference type="PROSITE" id="PS50878">
    <property type="entry name" value="RT_POL"/>
    <property type="match status" value="1"/>
</dbReference>
<feature type="transmembrane region" description="Helical" evidence="1">
    <location>
        <begin position="254"/>
        <end position="277"/>
    </location>
</feature>
<dbReference type="EMBL" id="JAUCMX010000008">
    <property type="protein sequence ID" value="KAK3537461.1"/>
    <property type="molecule type" value="Genomic_DNA"/>
</dbReference>
<dbReference type="Proteomes" id="UP001274896">
    <property type="component" value="Unassembled WGS sequence"/>
</dbReference>
<dbReference type="InterPro" id="IPR015095">
    <property type="entry name" value="AlkB_hom8_N"/>
</dbReference>
<keyword evidence="1" id="KW-0812">Transmembrane</keyword>
<dbReference type="InterPro" id="IPR000477">
    <property type="entry name" value="RT_dom"/>
</dbReference>
<evidence type="ECO:0000256" key="1">
    <source>
        <dbReference type="SAM" id="Phobius"/>
    </source>
</evidence>
<organism evidence="3 4">
    <name type="scientific">Hemibagrus guttatus</name>
    <dbReference type="NCBI Taxonomy" id="175788"/>
    <lineage>
        <taxon>Eukaryota</taxon>
        <taxon>Metazoa</taxon>
        <taxon>Chordata</taxon>
        <taxon>Craniata</taxon>
        <taxon>Vertebrata</taxon>
        <taxon>Euteleostomi</taxon>
        <taxon>Actinopterygii</taxon>
        <taxon>Neopterygii</taxon>
        <taxon>Teleostei</taxon>
        <taxon>Ostariophysi</taxon>
        <taxon>Siluriformes</taxon>
        <taxon>Bagridae</taxon>
        <taxon>Hemibagrus</taxon>
    </lineage>
</organism>
<keyword evidence="4" id="KW-1185">Reference proteome</keyword>
<dbReference type="GO" id="GO:0016706">
    <property type="term" value="F:2-oxoglutarate-dependent dioxygenase activity"/>
    <property type="evidence" value="ECO:0007669"/>
    <property type="project" value="InterPro"/>
</dbReference>
<comment type="caution">
    <text evidence="3">The sequence shown here is derived from an EMBL/GenBank/DDBJ whole genome shotgun (WGS) entry which is preliminary data.</text>
</comment>
<protein>
    <recommendedName>
        <fullName evidence="2">Reverse transcriptase domain-containing protein</fullName>
    </recommendedName>
</protein>